<sequence>MIEQIFLTISVDPIDQESLYLKIWRAVLESVRNNSNQNYKKAMLASTITPFTTENTSVNDIKCNIQLVNTLKLPFTTGSEAPQTTCRVLSVQSSGDILLTINNLMYFFRYTALINKSLYIRQNLLNSTNQRFGNIVTPVKLKNVIRCREWNKDELKKMNGTYLSLICNIRVTADFPSDENKTSEKNEILSKLKERDSDLDKILRKKYVEHRIKPSHITSQQGQQIAFNNYYEKILSKHSLSVPPHSKELDPDDDEEIVLLKEQLMITEQTHLQIECEAAVKHKPTNVKCKHSKQSKVARKRQTSPDINPNNYIEKLPDTIKLTSPRADSDICILPIQRPNGFFPKTVLHESGRSKYGWAPNSLLLGKYCSKLSQSETYDTKKTAKINWEEIEARLANSGFINKMEKDTSEDTMTSDFSTGWIVESDKELTMTSKELSEVDDMEKNMKEKLLASKFLNESSSDQHISLLDLQDQMNTELKQIQLADAEKILLSSDKWKVITRNELKQAEHSRQKEKDLLSNLIDRPPLHRPQYERENTIFLTEFRNSVSPDTFSAFVLPVFLERFKTSRWLPALGLLNNHIPEGWMDFNASSHPICFIQWMLWTNILPSICSQNVPPCMEDEDPYLCQTISELCYDMELLHTDFQLPEECINELHLCLTKCIVYNLENNDEFRGWKMLEAISKTLVAFGFHDIDTVVILLLLYVKVLLTTEKGDTHYPQEFTNNNLLLYIHTSLQSSGFKSKYYNYLEEELSLLNKLGKCTKPIMSGKILHISDCIHLVSNTDTLGYWIKVFKILYFWLENWYEISDGNLLKDKSPRYAKQTKSILLAAVQPRTVKKGVHWTKSDSDNNENPILKDGIKALNAFIDWCHQQKLSELREQAKEQAIKSTTMKPETDSVSKQRIQILQDGEESGKHKMVMLLPPLSEIDRCVVRLGESHVVERRKYRRMKNILQPWIKTAEQSSYQDIMSVSQSLRDPTQPSYAQPWRSYKNALTGHFPPKIHIKPTECNLLPFNKYQSFKEKLEHKLKEIETLRVKLTNMKKRNRFKKSIPYTVCNMDNEDLQNYQRFLTASIHDEEKELNTVVQLFIPILSRLLPIPMKQFSLPVIHLSHTNFKSLVSKAQYLTNYEEENQGDRHHDFDTNSAYLSGGLSAGLMSAT</sequence>
<dbReference type="Proteomes" id="UP000050795">
    <property type="component" value="Unassembled WGS sequence"/>
</dbReference>
<feature type="coiled-coil region" evidence="1">
    <location>
        <begin position="467"/>
        <end position="524"/>
    </location>
</feature>
<dbReference type="WBParaSite" id="TREG1_8130.1">
    <property type="protein sequence ID" value="TREG1_8130.1"/>
    <property type="gene ID" value="TREG1_8130"/>
</dbReference>
<feature type="coiled-coil region" evidence="1">
    <location>
        <begin position="1014"/>
        <end position="1041"/>
    </location>
</feature>
<keyword evidence="1" id="KW-0175">Coiled coil</keyword>
<protein>
    <submittedName>
        <fullName evidence="3">Uncharacterized protein</fullName>
    </submittedName>
</protein>
<accession>A0AA85KEV5</accession>
<reference evidence="3" key="2">
    <citation type="submission" date="2023-11" db="UniProtKB">
        <authorList>
            <consortium name="WormBaseParasite"/>
        </authorList>
    </citation>
    <scope>IDENTIFICATION</scope>
</reference>
<name>A0AA85KEV5_TRIRE</name>
<dbReference type="AlphaFoldDB" id="A0AA85KEV5"/>
<evidence type="ECO:0000313" key="3">
    <source>
        <dbReference type="WBParaSite" id="TREG1_8130.1"/>
    </source>
</evidence>
<reference evidence="2" key="1">
    <citation type="submission" date="2022-06" db="EMBL/GenBank/DDBJ databases">
        <authorList>
            <person name="Berger JAMES D."/>
            <person name="Berger JAMES D."/>
        </authorList>
    </citation>
    <scope>NUCLEOTIDE SEQUENCE [LARGE SCALE GENOMIC DNA]</scope>
</reference>
<evidence type="ECO:0000256" key="1">
    <source>
        <dbReference type="SAM" id="Coils"/>
    </source>
</evidence>
<evidence type="ECO:0000313" key="2">
    <source>
        <dbReference type="Proteomes" id="UP000050795"/>
    </source>
</evidence>
<proteinExistence type="predicted"/>
<organism evidence="2 3">
    <name type="scientific">Trichobilharzia regenti</name>
    <name type="common">Nasal bird schistosome</name>
    <dbReference type="NCBI Taxonomy" id="157069"/>
    <lineage>
        <taxon>Eukaryota</taxon>
        <taxon>Metazoa</taxon>
        <taxon>Spiralia</taxon>
        <taxon>Lophotrochozoa</taxon>
        <taxon>Platyhelminthes</taxon>
        <taxon>Trematoda</taxon>
        <taxon>Digenea</taxon>
        <taxon>Strigeidida</taxon>
        <taxon>Schistosomatoidea</taxon>
        <taxon>Schistosomatidae</taxon>
        <taxon>Trichobilharzia</taxon>
    </lineage>
</organism>
<keyword evidence="2" id="KW-1185">Reference proteome</keyword>